<sequence length="231" mass="24951">MPAKVALVTGSSAGLGAAIAKALSRDYRIVVNYHSDLSKAQKVVEECTRALEEDGTSMTPRSHIVKADISVRSDIIKLVEEVMTVMGRLDVVVSNVGWTRIVKFSDLEQNMNDEDWDRCFSLNVKSHLWLFHAARPYVQANSDGGSFLVVASLAGVVPAGSSIPYSVSKAAAIHLSKCLASFPEQVVESMRDKTILKRVVDLDDVANLAKTVVLNGSLTGQNFTIDCGIAL</sequence>
<comment type="similarity">
    <text evidence="1">Belongs to the short-chain dehydrogenases/reductases (SDR) family.</text>
</comment>
<protein>
    <submittedName>
        <fullName evidence="4">Uncharacterized protein</fullName>
    </submittedName>
</protein>
<dbReference type="PANTHER" id="PTHR43618:SF13">
    <property type="entry name" value="CHAIN DEHYDROGENASE, PUTATIVE (AFU_ORTHOLOGUE AFUA_1G17650)-RELATED"/>
    <property type="match status" value="1"/>
</dbReference>
<reference evidence="4 5" key="1">
    <citation type="submission" date="2015-01" db="EMBL/GenBank/DDBJ databases">
        <title>The Genome Sequence of Exophiala xenobiotica CBS118157.</title>
        <authorList>
            <consortium name="The Broad Institute Genomics Platform"/>
            <person name="Cuomo C."/>
            <person name="de Hoog S."/>
            <person name="Gorbushina A."/>
            <person name="Stielow B."/>
            <person name="Teixiera M."/>
            <person name="Abouelleil A."/>
            <person name="Chapman S.B."/>
            <person name="Priest M."/>
            <person name="Young S.K."/>
            <person name="Wortman J."/>
            <person name="Nusbaum C."/>
            <person name="Birren B."/>
        </authorList>
    </citation>
    <scope>NUCLEOTIDE SEQUENCE [LARGE SCALE GENOMIC DNA]</scope>
    <source>
        <strain evidence="4 5">CBS 118157</strain>
    </source>
</reference>
<dbReference type="HOGENOM" id="CLU_010194_1_3_1"/>
<dbReference type="InterPro" id="IPR036291">
    <property type="entry name" value="NAD(P)-bd_dom_sf"/>
</dbReference>
<accession>A0A0D2EDZ5</accession>
<dbReference type="InterPro" id="IPR002347">
    <property type="entry name" value="SDR_fam"/>
</dbReference>
<dbReference type="CDD" id="cd05233">
    <property type="entry name" value="SDR_c"/>
    <property type="match status" value="1"/>
</dbReference>
<dbReference type="InterPro" id="IPR020904">
    <property type="entry name" value="Sc_DH/Rdtase_CS"/>
</dbReference>
<name>A0A0D2EDZ5_9EURO</name>
<dbReference type="EMBL" id="KN847321">
    <property type="protein sequence ID" value="KIW53593.1"/>
    <property type="molecule type" value="Genomic_DNA"/>
</dbReference>
<dbReference type="PROSITE" id="PS00061">
    <property type="entry name" value="ADH_SHORT"/>
    <property type="match status" value="1"/>
</dbReference>
<evidence type="ECO:0000256" key="2">
    <source>
        <dbReference type="ARBA" id="ARBA00022857"/>
    </source>
</evidence>
<dbReference type="PANTHER" id="PTHR43618">
    <property type="entry name" value="7-ALPHA-HYDROXYSTEROID DEHYDROGENASE"/>
    <property type="match status" value="1"/>
</dbReference>
<proteinExistence type="inferred from homology"/>
<evidence type="ECO:0000256" key="3">
    <source>
        <dbReference type="ARBA" id="ARBA00023002"/>
    </source>
</evidence>
<organism evidence="4 5">
    <name type="scientific">Exophiala xenobiotica</name>
    <dbReference type="NCBI Taxonomy" id="348802"/>
    <lineage>
        <taxon>Eukaryota</taxon>
        <taxon>Fungi</taxon>
        <taxon>Dikarya</taxon>
        <taxon>Ascomycota</taxon>
        <taxon>Pezizomycotina</taxon>
        <taxon>Eurotiomycetes</taxon>
        <taxon>Chaetothyriomycetidae</taxon>
        <taxon>Chaetothyriales</taxon>
        <taxon>Herpotrichiellaceae</taxon>
        <taxon>Exophiala</taxon>
    </lineage>
</organism>
<dbReference type="GO" id="GO:0016491">
    <property type="term" value="F:oxidoreductase activity"/>
    <property type="evidence" value="ECO:0007669"/>
    <property type="project" value="UniProtKB-KW"/>
</dbReference>
<dbReference type="Gene3D" id="3.40.50.720">
    <property type="entry name" value="NAD(P)-binding Rossmann-like Domain"/>
    <property type="match status" value="1"/>
</dbReference>
<evidence type="ECO:0000313" key="4">
    <source>
        <dbReference type="EMBL" id="KIW53593.1"/>
    </source>
</evidence>
<keyword evidence="2" id="KW-0521">NADP</keyword>
<dbReference type="GeneID" id="25331058"/>
<dbReference type="STRING" id="348802.A0A0D2EDZ5"/>
<dbReference type="Pfam" id="PF00106">
    <property type="entry name" value="adh_short"/>
    <property type="match status" value="1"/>
</dbReference>
<keyword evidence="5" id="KW-1185">Reference proteome</keyword>
<dbReference type="InterPro" id="IPR052178">
    <property type="entry name" value="Sec_Metab_Biosynth_SDR"/>
</dbReference>
<dbReference type="Proteomes" id="UP000054342">
    <property type="component" value="Unassembled WGS sequence"/>
</dbReference>
<dbReference type="OrthoDB" id="37659at2759"/>
<evidence type="ECO:0000256" key="1">
    <source>
        <dbReference type="ARBA" id="ARBA00006484"/>
    </source>
</evidence>
<evidence type="ECO:0000313" key="5">
    <source>
        <dbReference type="Proteomes" id="UP000054342"/>
    </source>
</evidence>
<dbReference type="PRINTS" id="PR00081">
    <property type="entry name" value="GDHRDH"/>
</dbReference>
<dbReference type="SUPFAM" id="SSF51735">
    <property type="entry name" value="NAD(P)-binding Rossmann-fold domains"/>
    <property type="match status" value="1"/>
</dbReference>
<gene>
    <name evidence="4" type="ORF">PV05_09150</name>
</gene>
<dbReference type="AlphaFoldDB" id="A0A0D2EDZ5"/>
<keyword evidence="3" id="KW-0560">Oxidoreductase</keyword>
<dbReference type="RefSeq" id="XP_013314177.1">
    <property type="nucleotide sequence ID" value="XM_013458723.1"/>
</dbReference>